<feature type="domain" description="Glyoxal oxidase N-terminal" evidence="1">
    <location>
        <begin position="1"/>
        <end position="99"/>
    </location>
</feature>
<protein>
    <submittedName>
        <fullName evidence="2">Glyoxal oxidase, galactose oxidase/kelch, beta-propeller</fullName>
    </submittedName>
</protein>
<reference evidence="2" key="2">
    <citation type="submission" date="2020-06" db="EMBL/GenBank/DDBJ databases">
        <title>Helianthus annuus Genome sequencing and assembly Release 2.</title>
        <authorList>
            <person name="Gouzy J."/>
            <person name="Langlade N."/>
            <person name="Munos S."/>
        </authorList>
    </citation>
    <scope>NUCLEOTIDE SEQUENCE</scope>
    <source>
        <tissue evidence="2">Leaves</tissue>
    </source>
</reference>
<dbReference type="PANTHER" id="PTHR32208:SF79">
    <property type="entry name" value="GALACTOSE OXIDASE"/>
    <property type="match status" value="1"/>
</dbReference>
<dbReference type="AlphaFoldDB" id="A0A9K3E9C3"/>
<evidence type="ECO:0000313" key="2">
    <source>
        <dbReference type="EMBL" id="KAF5769426.1"/>
    </source>
</evidence>
<proteinExistence type="predicted"/>
<dbReference type="InterPro" id="IPR009880">
    <property type="entry name" value="Glyoxal_oxidase_N"/>
</dbReference>
<evidence type="ECO:0000259" key="1">
    <source>
        <dbReference type="Pfam" id="PF07250"/>
    </source>
</evidence>
<dbReference type="SUPFAM" id="SSF50965">
    <property type="entry name" value="Galactose oxidase, central domain"/>
    <property type="match status" value="1"/>
</dbReference>
<keyword evidence="3" id="KW-1185">Reference proteome</keyword>
<name>A0A9K3E9C3_HELAN</name>
<dbReference type="EMBL" id="MNCJ02000329">
    <property type="protein sequence ID" value="KAF5769426.1"/>
    <property type="molecule type" value="Genomic_DNA"/>
</dbReference>
<accession>A0A9K3E9C3</accession>
<dbReference type="PANTHER" id="PTHR32208">
    <property type="entry name" value="SECRETED PROTEIN-RELATED"/>
    <property type="match status" value="1"/>
</dbReference>
<dbReference type="Pfam" id="PF07250">
    <property type="entry name" value="Glyoxal_oxid_N"/>
    <property type="match status" value="1"/>
</dbReference>
<sequence length="100" mass="11240">MVLANVWCSSGTLMPDGRLVQTGGWADGYLRVRIYKSCGTCDWKEIPNGLNQQSWCVTNHLLLDGRQIIIGGRQAFNYEFYPKMSASENSPSFPFLVMTT</sequence>
<reference evidence="2" key="1">
    <citation type="journal article" date="2017" name="Nature">
        <title>The sunflower genome provides insights into oil metabolism, flowering and Asterid evolution.</title>
        <authorList>
            <person name="Badouin H."/>
            <person name="Gouzy J."/>
            <person name="Grassa C.J."/>
            <person name="Murat F."/>
            <person name="Staton S.E."/>
            <person name="Cottret L."/>
            <person name="Lelandais-Briere C."/>
            <person name="Owens G.L."/>
            <person name="Carrere S."/>
            <person name="Mayjonade B."/>
            <person name="Legrand L."/>
            <person name="Gill N."/>
            <person name="Kane N.C."/>
            <person name="Bowers J.E."/>
            <person name="Hubner S."/>
            <person name="Bellec A."/>
            <person name="Berard A."/>
            <person name="Berges H."/>
            <person name="Blanchet N."/>
            <person name="Boniface M.C."/>
            <person name="Brunel D."/>
            <person name="Catrice O."/>
            <person name="Chaidir N."/>
            <person name="Claudel C."/>
            <person name="Donnadieu C."/>
            <person name="Faraut T."/>
            <person name="Fievet G."/>
            <person name="Helmstetter N."/>
            <person name="King M."/>
            <person name="Knapp S.J."/>
            <person name="Lai Z."/>
            <person name="Le Paslier M.C."/>
            <person name="Lippi Y."/>
            <person name="Lorenzon L."/>
            <person name="Mandel J.R."/>
            <person name="Marage G."/>
            <person name="Marchand G."/>
            <person name="Marquand E."/>
            <person name="Bret-Mestries E."/>
            <person name="Morien E."/>
            <person name="Nambeesan S."/>
            <person name="Nguyen T."/>
            <person name="Pegot-Espagnet P."/>
            <person name="Pouilly N."/>
            <person name="Raftis F."/>
            <person name="Sallet E."/>
            <person name="Schiex T."/>
            <person name="Thomas J."/>
            <person name="Vandecasteele C."/>
            <person name="Vares D."/>
            <person name="Vear F."/>
            <person name="Vautrin S."/>
            <person name="Crespi M."/>
            <person name="Mangin B."/>
            <person name="Burke J.M."/>
            <person name="Salse J."/>
            <person name="Munos S."/>
            <person name="Vincourt P."/>
            <person name="Rieseberg L.H."/>
            <person name="Langlade N.B."/>
        </authorList>
    </citation>
    <scope>NUCLEOTIDE SEQUENCE</scope>
    <source>
        <tissue evidence="2">Leaves</tissue>
    </source>
</reference>
<dbReference type="InterPro" id="IPR037293">
    <property type="entry name" value="Gal_Oxidase_central_sf"/>
</dbReference>
<dbReference type="Gene3D" id="2.130.10.80">
    <property type="entry name" value="Galactose oxidase/kelch, beta-propeller"/>
    <property type="match status" value="1"/>
</dbReference>
<evidence type="ECO:0000313" key="3">
    <source>
        <dbReference type="Proteomes" id="UP000215914"/>
    </source>
</evidence>
<gene>
    <name evidence="2" type="ORF">HanXRQr2_Chr14g0648121</name>
</gene>
<dbReference type="Proteomes" id="UP000215914">
    <property type="component" value="Unassembled WGS sequence"/>
</dbReference>
<dbReference type="InterPro" id="IPR011043">
    <property type="entry name" value="Gal_Oxase/kelch_b-propeller"/>
</dbReference>
<organism evidence="2 3">
    <name type="scientific">Helianthus annuus</name>
    <name type="common">Common sunflower</name>
    <dbReference type="NCBI Taxonomy" id="4232"/>
    <lineage>
        <taxon>Eukaryota</taxon>
        <taxon>Viridiplantae</taxon>
        <taxon>Streptophyta</taxon>
        <taxon>Embryophyta</taxon>
        <taxon>Tracheophyta</taxon>
        <taxon>Spermatophyta</taxon>
        <taxon>Magnoliopsida</taxon>
        <taxon>eudicotyledons</taxon>
        <taxon>Gunneridae</taxon>
        <taxon>Pentapetalae</taxon>
        <taxon>asterids</taxon>
        <taxon>campanulids</taxon>
        <taxon>Asterales</taxon>
        <taxon>Asteraceae</taxon>
        <taxon>Asteroideae</taxon>
        <taxon>Heliantheae alliance</taxon>
        <taxon>Heliantheae</taxon>
        <taxon>Helianthus</taxon>
    </lineage>
</organism>
<comment type="caution">
    <text evidence="2">The sequence shown here is derived from an EMBL/GenBank/DDBJ whole genome shotgun (WGS) entry which is preliminary data.</text>
</comment>
<dbReference type="Gramene" id="mRNA:HanXRQr2_Chr14g0648121">
    <property type="protein sequence ID" value="CDS:HanXRQr2_Chr14g0648121.1"/>
    <property type="gene ID" value="HanXRQr2_Chr14g0648121"/>
</dbReference>